<keyword evidence="1" id="KW-0732">Signal</keyword>
<feature type="signal peptide" evidence="1">
    <location>
        <begin position="1"/>
        <end position="22"/>
    </location>
</feature>
<sequence>MFVARLVCFVLLLLSLSCLSFSHTVTGTISNDTNMTLSLTKVLIDHGKVSLNPDDILSAYGETKFELSSPIWNDRIEFTWGYTPTIDWCGDVPSQISGTYKYTFGLNDCTGSNVMCPGSGNMTTIVESCSGSVGSSEPVFYILMYYDE</sequence>
<proteinExistence type="predicted"/>
<name>A0A7S4IJ03_9EUKA</name>
<accession>A0A7S4IJ03</accession>
<dbReference type="PROSITE" id="PS51257">
    <property type="entry name" value="PROKAR_LIPOPROTEIN"/>
    <property type="match status" value="1"/>
</dbReference>
<evidence type="ECO:0000313" key="2">
    <source>
        <dbReference type="EMBL" id="CAE2230517.1"/>
    </source>
</evidence>
<organism evidence="2">
    <name type="scientific">Vannella robusta</name>
    <dbReference type="NCBI Taxonomy" id="1487602"/>
    <lineage>
        <taxon>Eukaryota</taxon>
        <taxon>Amoebozoa</taxon>
        <taxon>Discosea</taxon>
        <taxon>Flabellinia</taxon>
        <taxon>Vannellidae</taxon>
        <taxon>Vannella</taxon>
    </lineage>
</organism>
<dbReference type="AlphaFoldDB" id="A0A7S4IJ03"/>
<protein>
    <submittedName>
        <fullName evidence="2">Uncharacterized protein</fullName>
    </submittedName>
</protein>
<dbReference type="EMBL" id="HBKP01018257">
    <property type="protein sequence ID" value="CAE2230517.1"/>
    <property type="molecule type" value="Transcribed_RNA"/>
</dbReference>
<evidence type="ECO:0000256" key="1">
    <source>
        <dbReference type="SAM" id="SignalP"/>
    </source>
</evidence>
<feature type="chain" id="PRO_5030841482" evidence="1">
    <location>
        <begin position="23"/>
        <end position="148"/>
    </location>
</feature>
<reference evidence="2" key="1">
    <citation type="submission" date="2021-01" db="EMBL/GenBank/DDBJ databases">
        <authorList>
            <person name="Corre E."/>
            <person name="Pelletier E."/>
            <person name="Niang G."/>
            <person name="Scheremetjew M."/>
            <person name="Finn R."/>
            <person name="Kale V."/>
            <person name="Holt S."/>
            <person name="Cochrane G."/>
            <person name="Meng A."/>
            <person name="Brown T."/>
            <person name="Cohen L."/>
        </authorList>
    </citation>
    <scope>NUCLEOTIDE SEQUENCE</scope>
    <source>
        <strain evidence="2">DIVA3 518/3/11/1/6</strain>
    </source>
</reference>
<gene>
    <name evidence="2" type="ORF">VSP0166_LOCUS12949</name>
</gene>